<dbReference type="Pfam" id="PF22608">
    <property type="entry name" value="DNAX_ATPase_lid"/>
    <property type="match status" value="1"/>
</dbReference>
<dbReference type="SMART" id="SM00382">
    <property type="entry name" value="AAA"/>
    <property type="match status" value="1"/>
</dbReference>
<dbReference type="SUPFAM" id="SSF52540">
    <property type="entry name" value="P-loop containing nucleoside triphosphate hydrolases"/>
    <property type="match status" value="1"/>
</dbReference>
<dbReference type="Gene3D" id="3.40.50.300">
    <property type="entry name" value="P-loop containing nucleotide triphosphate hydrolases"/>
    <property type="match status" value="1"/>
</dbReference>
<name>A0A5A9W0B1_9GAMM</name>
<evidence type="ECO:0000256" key="6">
    <source>
        <dbReference type="ARBA" id="ARBA00022741"/>
    </source>
</evidence>
<dbReference type="Gene3D" id="1.20.272.10">
    <property type="match status" value="1"/>
</dbReference>
<comment type="function">
    <text evidence="11">DNA polymerase III is a complex, multichain enzyme responsible for most of the replicative synthesis in bacteria. This DNA polymerase also exhibits 3' to 5' exonuclease activity.</text>
</comment>
<feature type="compositionally biased region" description="Low complexity" evidence="12">
    <location>
        <begin position="399"/>
        <end position="409"/>
    </location>
</feature>
<evidence type="ECO:0000313" key="14">
    <source>
        <dbReference type="EMBL" id="KAA0874200.1"/>
    </source>
</evidence>
<dbReference type="GO" id="GO:0003887">
    <property type="term" value="F:DNA-directed DNA polymerase activity"/>
    <property type="evidence" value="ECO:0007669"/>
    <property type="project" value="UniProtKB-KW"/>
</dbReference>
<keyword evidence="15" id="KW-1185">Reference proteome</keyword>
<keyword evidence="4 11" id="KW-0235">DNA replication</keyword>
<dbReference type="InterPro" id="IPR003593">
    <property type="entry name" value="AAA+_ATPase"/>
</dbReference>
<comment type="similarity">
    <text evidence="1 11">Belongs to the DnaX/STICHEL family.</text>
</comment>
<dbReference type="InterPro" id="IPR021029">
    <property type="entry name" value="DNA_pol_III_tau_dom-5"/>
</dbReference>
<evidence type="ECO:0000256" key="4">
    <source>
        <dbReference type="ARBA" id="ARBA00022705"/>
    </source>
</evidence>
<dbReference type="OrthoDB" id="9810148at2"/>
<gene>
    <name evidence="11" type="primary">dnaX</name>
    <name evidence="14" type="ORF">E1H14_10535</name>
</gene>
<dbReference type="NCBIfam" id="NF004046">
    <property type="entry name" value="PRK05563.1"/>
    <property type="match status" value="1"/>
</dbReference>
<dbReference type="RefSeq" id="WP_149391432.1">
    <property type="nucleotide sequence ID" value="NZ_SMRS01000007.1"/>
</dbReference>
<dbReference type="GO" id="GO:0003677">
    <property type="term" value="F:DNA binding"/>
    <property type="evidence" value="ECO:0007669"/>
    <property type="project" value="InterPro"/>
</dbReference>
<organism evidence="14 15">
    <name type="scientific">Nitrincola tapanii</name>
    <dbReference type="NCBI Taxonomy" id="1708751"/>
    <lineage>
        <taxon>Bacteria</taxon>
        <taxon>Pseudomonadati</taxon>
        <taxon>Pseudomonadota</taxon>
        <taxon>Gammaproteobacteria</taxon>
        <taxon>Oceanospirillales</taxon>
        <taxon>Oceanospirillaceae</taxon>
        <taxon>Nitrincola</taxon>
    </lineage>
</organism>
<dbReference type="InterPro" id="IPR045085">
    <property type="entry name" value="HLD_clamp_pol_III_gamma_tau"/>
</dbReference>
<dbReference type="PANTHER" id="PTHR11669:SF0">
    <property type="entry name" value="PROTEIN STICHEL-LIKE 2"/>
    <property type="match status" value="1"/>
</dbReference>
<keyword evidence="2 11" id="KW-0808">Transferase</keyword>
<evidence type="ECO:0000259" key="13">
    <source>
        <dbReference type="SMART" id="SM00382"/>
    </source>
</evidence>
<dbReference type="NCBIfam" id="NF005942">
    <property type="entry name" value="PRK07994.1"/>
    <property type="match status" value="1"/>
</dbReference>
<feature type="compositionally biased region" description="Basic and acidic residues" evidence="12">
    <location>
        <begin position="461"/>
        <end position="474"/>
    </location>
</feature>
<keyword evidence="7" id="KW-0862">Zinc</keyword>
<evidence type="ECO:0000256" key="9">
    <source>
        <dbReference type="ARBA" id="ARBA00022932"/>
    </source>
</evidence>
<keyword evidence="6 11" id="KW-0547">Nucleotide-binding</keyword>
<dbReference type="FunFam" id="1.10.8.60:FF:000013">
    <property type="entry name" value="DNA polymerase III subunit gamma/tau"/>
    <property type="match status" value="1"/>
</dbReference>
<keyword evidence="5" id="KW-0479">Metal-binding</keyword>
<dbReference type="CDD" id="cd00009">
    <property type="entry name" value="AAA"/>
    <property type="match status" value="1"/>
</dbReference>
<dbReference type="EMBL" id="SMRS01000007">
    <property type="protein sequence ID" value="KAA0874200.1"/>
    <property type="molecule type" value="Genomic_DNA"/>
</dbReference>
<dbReference type="InterPro" id="IPR050238">
    <property type="entry name" value="DNA_Rep/Repair_Clamp_Loader"/>
</dbReference>
<dbReference type="EC" id="2.7.7.7" evidence="11"/>
<dbReference type="InterPro" id="IPR022754">
    <property type="entry name" value="DNA_pol_III_gamma-3"/>
</dbReference>
<dbReference type="InterPro" id="IPR001270">
    <property type="entry name" value="ClpA/B"/>
</dbReference>
<dbReference type="Pfam" id="PF12169">
    <property type="entry name" value="DNA_pol3_gamma3"/>
    <property type="match status" value="1"/>
</dbReference>
<dbReference type="SUPFAM" id="SSF48019">
    <property type="entry name" value="post-AAA+ oligomerization domain-like"/>
    <property type="match status" value="1"/>
</dbReference>
<comment type="caution">
    <text evidence="14">The sequence shown here is derived from an EMBL/GenBank/DDBJ whole genome shotgun (WGS) entry which is preliminary data.</text>
</comment>
<dbReference type="InterPro" id="IPR008921">
    <property type="entry name" value="DNA_pol3_clamp-load_cplx_C"/>
</dbReference>
<dbReference type="Pfam" id="PF12170">
    <property type="entry name" value="DNA_pol3_tau_5"/>
    <property type="match status" value="1"/>
</dbReference>
<dbReference type="CDD" id="cd18137">
    <property type="entry name" value="HLD_clamp_pol_III_gamma_tau"/>
    <property type="match status" value="1"/>
</dbReference>
<evidence type="ECO:0000256" key="10">
    <source>
        <dbReference type="ARBA" id="ARBA00049244"/>
    </source>
</evidence>
<dbReference type="Pfam" id="PF13177">
    <property type="entry name" value="DNA_pol3_delta2"/>
    <property type="match status" value="1"/>
</dbReference>
<evidence type="ECO:0000313" key="15">
    <source>
        <dbReference type="Proteomes" id="UP000325302"/>
    </source>
</evidence>
<comment type="subunit">
    <text evidence="11">DNA polymerase III contains a core (composed of alpha, epsilon and theta chains) that associates with a tau subunit. This core dimerizes to form the POLIII' complex. PolIII' associates with the gamma complex (composed of gamma, delta, delta', psi and chi chains) and with the beta chain to form the complete DNA polymerase III complex.</text>
</comment>
<comment type="catalytic activity">
    <reaction evidence="10 11">
        <text>DNA(n) + a 2'-deoxyribonucleoside 5'-triphosphate = DNA(n+1) + diphosphate</text>
        <dbReference type="Rhea" id="RHEA:22508"/>
        <dbReference type="Rhea" id="RHEA-COMP:17339"/>
        <dbReference type="Rhea" id="RHEA-COMP:17340"/>
        <dbReference type="ChEBI" id="CHEBI:33019"/>
        <dbReference type="ChEBI" id="CHEBI:61560"/>
        <dbReference type="ChEBI" id="CHEBI:173112"/>
        <dbReference type="EC" id="2.7.7.7"/>
    </reaction>
</comment>
<dbReference type="GO" id="GO:0009360">
    <property type="term" value="C:DNA polymerase III complex"/>
    <property type="evidence" value="ECO:0007669"/>
    <property type="project" value="InterPro"/>
</dbReference>
<evidence type="ECO:0000256" key="1">
    <source>
        <dbReference type="ARBA" id="ARBA00006360"/>
    </source>
</evidence>
<feature type="compositionally biased region" description="Low complexity" evidence="12">
    <location>
        <begin position="486"/>
        <end position="496"/>
    </location>
</feature>
<dbReference type="Proteomes" id="UP000325302">
    <property type="component" value="Unassembled WGS sequence"/>
</dbReference>
<dbReference type="PANTHER" id="PTHR11669">
    <property type="entry name" value="REPLICATION FACTOR C / DNA POLYMERASE III GAMMA-TAU SUBUNIT"/>
    <property type="match status" value="1"/>
</dbReference>
<dbReference type="InterPro" id="IPR012763">
    <property type="entry name" value="DNA_pol_III_sug/sutau_N"/>
</dbReference>
<evidence type="ECO:0000256" key="8">
    <source>
        <dbReference type="ARBA" id="ARBA00022840"/>
    </source>
</evidence>
<protein>
    <recommendedName>
        <fullName evidence="11">DNA polymerase III subunit gamma/tau</fullName>
        <ecNumber evidence="11">2.7.7.7</ecNumber>
    </recommendedName>
</protein>
<dbReference type="NCBIfam" id="TIGR02397">
    <property type="entry name" value="dnaX_nterm"/>
    <property type="match status" value="1"/>
</dbReference>
<keyword evidence="9 11" id="KW-0239">DNA-directed DNA polymerase</keyword>
<evidence type="ECO:0000256" key="5">
    <source>
        <dbReference type="ARBA" id="ARBA00022723"/>
    </source>
</evidence>
<sequence length="661" mass="72411">MSYQVLARKWRPRRFREMVGQEHVLKALVNALDSDRLHHAYLFTGTRGVGKTSIARLFAKALNCEEGVSSEPCGQCTACREIAEGRFVDLIEVDAASRTKVEDTRELLENVQYAPSHGRYKVYLIDEVHMLSNSSFNALLKTLEEPPPHVKFLLATTDPQKLPVTVLSRCLQFNLKNLSPQRIVEHLEQVLTAEEISFDDPALWLLARSADGSMRDALSLTDQAIAFGSGSVLEADVRSMLGSIDQRLVHHLLLALAQGDAKTLLDKVAELSQFTPDYAAVLADLLSLLHRVAMAQVMPSAIDNSLGDQQSVLELAASLSAEDVQLFYQIALLGRKDLPFAADLREGLEMVLLRMLAFRPVQPSAIPAPSTPLRAPSMEAPASPPEQIAQQRVVEEDAASVSVSTPAPAITQPATSVSRAEPATTPVTLAAQDVDEVPAFLQETPPWEPFPEESSLAAARPEVKREEGSAKKSEGFSPAEPEPESALAQAQLAEQAHPSEREQQQSEREQQTQPAVLQAPESASLAVEAIDAPFWVTLLQRLGLSGMTANIARNLSLEEQREDLLRFHFQPEQAALLNTTQQTRIAQAIRDQLGEQVEVVFEQKAQTQETPAAYQQRQQALRKAQAQAALEADPIVQSIMAQFSARLDPASVVALEPKSEA</sequence>
<feature type="compositionally biased region" description="Basic and acidic residues" evidence="12">
    <location>
        <begin position="497"/>
        <end position="510"/>
    </location>
</feature>
<evidence type="ECO:0000256" key="11">
    <source>
        <dbReference type="RuleBase" id="RU364063"/>
    </source>
</evidence>
<dbReference type="FunFam" id="3.40.50.300:FF:000014">
    <property type="entry name" value="DNA polymerase III subunit gamma/tau"/>
    <property type="match status" value="1"/>
</dbReference>
<evidence type="ECO:0000256" key="7">
    <source>
        <dbReference type="ARBA" id="ARBA00022833"/>
    </source>
</evidence>
<evidence type="ECO:0000256" key="3">
    <source>
        <dbReference type="ARBA" id="ARBA00022695"/>
    </source>
</evidence>
<keyword evidence="8 11" id="KW-0067">ATP-binding</keyword>
<dbReference type="FunFam" id="1.20.272.10:FF:000003">
    <property type="entry name" value="DNA polymerase III subunit gamma/tau"/>
    <property type="match status" value="1"/>
</dbReference>
<dbReference type="GO" id="GO:0006261">
    <property type="term" value="P:DNA-templated DNA replication"/>
    <property type="evidence" value="ECO:0007669"/>
    <property type="project" value="TreeGrafter"/>
</dbReference>
<dbReference type="Gene3D" id="3.30.300.150">
    <property type="entry name" value="DNA polymerase III, tau subunit, domain V"/>
    <property type="match status" value="1"/>
</dbReference>
<feature type="region of interest" description="Disordered" evidence="12">
    <location>
        <begin position="443"/>
        <end position="519"/>
    </location>
</feature>
<evidence type="ECO:0000256" key="12">
    <source>
        <dbReference type="SAM" id="MobiDB-lite"/>
    </source>
</evidence>
<dbReference type="GO" id="GO:0005524">
    <property type="term" value="F:ATP binding"/>
    <property type="evidence" value="ECO:0007669"/>
    <property type="project" value="UniProtKB-KW"/>
</dbReference>
<proteinExistence type="inferred from homology"/>
<dbReference type="Gene3D" id="1.10.8.60">
    <property type="match status" value="1"/>
</dbReference>
<dbReference type="InterPro" id="IPR027417">
    <property type="entry name" value="P-loop_NTPase"/>
</dbReference>
<feature type="region of interest" description="Disordered" evidence="12">
    <location>
        <begin position="366"/>
        <end position="422"/>
    </location>
</feature>
<reference evidence="14 15" key="1">
    <citation type="submission" date="2019-03" db="EMBL/GenBank/DDBJ databases">
        <title>Nitrincola sp. nov. isolated from an Indian soda lake.</title>
        <authorList>
            <person name="Joshi A."/>
            <person name="Thite S.V."/>
            <person name="Joseph N."/>
            <person name="Dhotre D."/>
            <person name="Moorthy M."/>
            <person name="Shouche Y.S."/>
        </authorList>
    </citation>
    <scope>NUCLEOTIDE SEQUENCE [LARGE SCALE GENOMIC DNA]</scope>
    <source>
        <strain evidence="14 15">MEB193</strain>
    </source>
</reference>
<evidence type="ECO:0000256" key="2">
    <source>
        <dbReference type="ARBA" id="ARBA00022679"/>
    </source>
</evidence>
<dbReference type="PRINTS" id="PR00300">
    <property type="entry name" value="CLPPROTEASEA"/>
</dbReference>
<feature type="domain" description="AAA+ ATPase" evidence="13">
    <location>
        <begin position="37"/>
        <end position="178"/>
    </location>
</feature>
<accession>A0A5A9W0B1</accession>
<keyword evidence="3 11" id="KW-0548">Nucleotidyltransferase</keyword>
<dbReference type="InterPro" id="IPR038249">
    <property type="entry name" value="PolIII_tau_V_sf"/>
</dbReference>
<dbReference type="AlphaFoldDB" id="A0A5A9W0B1"/>
<dbReference type="GO" id="GO:0046872">
    <property type="term" value="F:metal ion binding"/>
    <property type="evidence" value="ECO:0007669"/>
    <property type="project" value="UniProtKB-KW"/>
</dbReference>